<evidence type="ECO:0000256" key="1">
    <source>
        <dbReference type="SAM" id="MobiDB-lite"/>
    </source>
</evidence>
<feature type="compositionally biased region" description="Polar residues" evidence="1">
    <location>
        <begin position="1"/>
        <end position="11"/>
    </location>
</feature>
<dbReference type="InterPro" id="IPR001387">
    <property type="entry name" value="Cro/C1-type_HTH"/>
</dbReference>
<dbReference type="EMBL" id="SPAZ01000237">
    <property type="protein sequence ID" value="TQE26451.1"/>
    <property type="molecule type" value="Genomic_DNA"/>
</dbReference>
<sequence length="312" mass="34895">MSSTAIRQPVSTDGFRGGKQVGARTEPTARQVRLGHILRKVREEGAHGTLDAMARSLNWSTAKLSRIESGRIGISETDLNAVLDQYKVQDRSLRGYLIDLRRRGNVRGWETSVRSAVSGVYADFIGYESDASESYSVQTALIPGLLQTYDYAAAVIDQHVPGMSEEEITERLSIREKRQRVFDRPNPLVFWGVISESALRHAVGGPEVMAAQLEHLLIMAKEYPGTVNIHVLPEASASHAALFGPFVVLTFPQRWEPDIVYLEGLTGNRFLEETDEVQAYSRLFNRLMMSESLRAAESMKLIESHLTNYRKG</sequence>
<comment type="caution">
    <text evidence="3">The sequence shown here is derived from an EMBL/GenBank/DDBJ whole genome shotgun (WGS) entry which is preliminary data.</text>
</comment>
<evidence type="ECO:0000313" key="4">
    <source>
        <dbReference type="Proteomes" id="UP000318720"/>
    </source>
</evidence>
<dbReference type="Proteomes" id="UP000318720">
    <property type="component" value="Unassembled WGS sequence"/>
</dbReference>
<evidence type="ECO:0000259" key="2">
    <source>
        <dbReference type="Pfam" id="PF19054"/>
    </source>
</evidence>
<dbReference type="Pfam" id="PF13560">
    <property type="entry name" value="HTH_31"/>
    <property type="match status" value="1"/>
</dbReference>
<dbReference type="InterPro" id="IPR043917">
    <property type="entry name" value="DUF5753"/>
</dbReference>
<dbReference type="Pfam" id="PF19054">
    <property type="entry name" value="DUF5753"/>
    <property type="match status" value="1"/>
</dbReference>
<gene>
    <name evidence="3" type="ORF">Sipo8835_29455</name>
</gene>
<feature type="domain" description="DUF5753" evidence="2">
    <location>
        <begin position="121"/>
        <end position="303"/>
    </location>
</feature>
<dbReference type="CDD" id="cd00093">
    <property type="entry name" value="HTH_XRE"/>
    <property type="match status" value="1"/>
</dbReference>
<accession>A0AAE9AXR6</accession>
<dbReference type="GO" id="GO:0003677">
    <property type="term" value="F:DNA binding"/>
    <property type="evidence" value="ECO:0007669"/>
    <property type="project" value="InterPro"/>
</dbReference>
<reference evidence="3 4" key="1">
    <citation type="submission" date="2019-03" db="EMBL/GenBank/DDBJ databases">
        <title>Comparative genomic analyses of the sweetpotato soil rot pathogen, Streptomyces ipomoeae.</title>
        <authorList>
            <person name="Ruschel Soares N."/>
            <person name="Badger J.H."/>
            <person name="Huguet-Tapia J.C."/>
            <person name="Clark C.A."/>
            <person name="Pettis G.S."/>
        </authorList>
    </citation>
    <scope>NUCLEOTIDE SEQUENCE [LARGE SCALE GENOMIC DNA]</scope>
    <source>
        <strain evidence="3 4">88-35</strain>
    </source>
</reference>
<name>A0AAE9AXR6_9ACTN</name>
<evidence type="ECO:0000313" key="3">
    <source>
        <dbReference type="EMBL" id="TQE26451.1"/>
    </source>
</evidence>
<dbReference type="InterPro" id="IPR010982">
    <property type="entry name" value="Lambda_DNA-bd_dom_sf"/>
</dbReference>
<protein>
    <submittedName>
        <fullName evidence="3">XRE family transcriptional regulator</fullName>
    </submittedName>
</protein>
<dbReference type="AlphaFoldDB" id="A0AAE9AXR6"/>
<feature type="region of interest" description="Disordered" evidence="1">
    <location>
        <begin position="1"/>
        <end position="26"/>
    </location>
</feature>
<dbReference type="Gene3D" id="1.10.260.40">
    <property type="entry name" value="lambda repressor-like DNA-binding domains"/>
    <property type="match status" value="1"/>
</dbReference>
<dbReference type="RefSeq" id="WP_141584404.1">
    <property type="nucleotide sequence ID" value="NZ_SPAY01000062.1"/>
</dbReference>
<proteinExistence type="predicted"/>
<organism evidence="3 4">
    <name type="scientific">Streptomyces ipomoeae</name>
    <dbReference type="NCBI Taxonomy" id="103232"/>
    <lineage>
        <taxon>Bacteria</taxon>
        <taxon>Bacillati</taxon>
        <taxon>Actinomycetota</taxon>
        <taxon>Actinomycetes</taxon>
        <taxon>Kitasatosporales</taxon>
        <taxon>Streptomycetaceae</taxon>
        <taxon>Streptomyces</taxon>
    </lineage>
</organism>